<dbReference type="GO" id="GO:0000049">
    <property type="term" value="F:tRNA binding"/>
    <property type="evidence" value="ECO:0007669"/>
    <property type="project" value="InterPro"/>
</dbReference>
<evidence type="ECO:0000256" key="4">
    <source>
        <dbReference type="ARBA" id="ARBA00022917"/>
    </source>
</evidence>
<dbReference type="EMBL" id="DS113207">
    <property type="protein sequence ID" value="EAY19531.1"/>
    <property type="molecule type" value="Genomic_DNA"/>
</dbReference>
<dbReference type="eggNOG" id="KOG2784">
    <property type="taxonomic scope" value="Eukaryota"/>
</dbReference>
<evidence type="ECO:0000256" key="1">
    <source>
        <dbReference type="ARBA" id="ARBA00022598"/>
    </source>
</evidence>
<keyword evidence="2" id="KW-0547">Nucleotide-binding</keyword>
<dbReference type="STRING" id="5722.A2DJE4"/>
<dbReference type="InterPro" id="IPR002319">
    <property type="entry name" value="Phenylalanyl-tRNA_Synthase"/>
</dbReference>
<evidence type="ECO:0000256" key="3">
    <source>
        <dbReference type="ARBA" id="ARBA00022840"/>
    </source>
</evidence>
<dbReference type="Proteomes" id="UP000001542">
    <property type="component" value="Unassembled WGS sequence"/>
</dbReference>
<dbReference type="VEuPathDB" id="TrichDB:TVAG_136640"/>
<sequence>MDKVKKAVAELTEDMVKSGEWQNVDFAPLNFEAQGTKIPCGHEHPLLKVRAEFRNIFFQMGFEKMDTSKWVENSFWNFDSLFQGQQHPCRDMHDTFFQTQSSHSQSQTTTTSSASRICTSTVATAQSVSATTSLSRFHSQTS</sequence>
<dbReference type="InParanoid" id="A2DJE4"/>
<evidence type="ECO:0000256" key="2">
    <source>
        <dbReference type="ARBA" id="ARBA00022741"/>
    </source>
</evidence>
<keyword evidence="3" id="KW-0067">ATP-binding</keyword>
<organism evidence="7 8">
    <name type="scientific">Trichomonas vaginalis (strain ATCC PRA-98 / G3)</name>
    <dbReference type="NCBI Taxonomy" id="412133"/>
    <lineage>
        <taxon>Eukaryota</taxon>
        <taxon>Metamonada</taxon>
        <taxon>Parabasalia</taxon>
        <taxon>Trichomonadida</taxon>
        <taxon>Trichomonadidae</taxon>
        <taxon>Trichomonas</taxon>
    </lineage>
</organism>
<dbReference type="VEuPathDB" id="TrichDB:TVAGG3_0543230"/>
<evidence type="ECO:0000313" key="7">
    <source>
        <dbReference type="EMBL" id="EAY19531.1"/>
    </source>
</evidence>
<dbReference type="AlphaFoldDB" id="A2DJE4"/>
<keyword evidence="1" id="KW-0436">Ligase</keyword>
<proteinExistence type="predicted"/>
<dbReference type="Gene3D" id="3.30.930.10">
    <property type="entry name" value="Bira Bifunctional Protein, Domain 2"/>
    <property type="match status" value="1"/>
</dbReference>
<evidence type="ECO:0000259" key="6">
    <source>
        <dbReference type="Pfam" id="PF01409"/>
    </source>
</evidence>
<dbReference type="InterPro" id="IPR045864">
    <property type="entry name" value="aa-tRNA-synth_II/BPL/LPL"/>
</dbReference>
<evidence type="ECO:0000256" key="5">
    <source>
        <dbReference type="ARBA" id="ARBA00023146"/>
    </source>
</evidence>
<evidence type="ECO:0000313" key="8">
    <source>
        <dbReference type="Proteomes" id="UP000001542"/>
    </source>
</evidence>
<dbReference type="GO" id="GO:0005524">
    <property type="term" value="F:ATP binding"/>
    <property type="evidence" value="ECO:0007669"/>
    <property type="project" value="UniProtKB-KW"/>
</dbReference>
<feature type="domain" description="Phenylalanyl-tRNA synthetase" evidence="6">
    <location>
        <begin position="29"/>
        <end position="111"/>
    </location>
</feature>
<dbReference type="GO" id="GO:0004812">
    <property type="term" value="F:aminoacyl-tRNA ligase activity"/>
    <property type="evidence" value="ECO:0007669"/>
    <property type="project" value="UniProtKB-KW"/>
</dbReference>
<gene>
    <name evidence="7" type="ORF">TVAG_136620</name>
</gene>
<keyword evidence="4" id="KW-0648">Protein biosynthesis</keyword>
<keyword evidence="5" id="KW-0030">Aminoacyl-tRNA synthetase</keyword>
<dbReference type="SUPFAM" id="SSF55681">
    <property type="entry name" value="Class II aaRS and biotin synthetases"/>
    <property type="match status" value="1"/>
</dbReference>
<dbReference type="OrthoDB" id="238316at2759"/>
<dbReference type="Pfam" id="PF01409">
    <property type="entry name" value="tRNA-synt_2d"/>
    <property type="match status" value="1"/>
</dbReference>
<dbReference type="GO" id="GO:0006412">
    <property type="term" value="P:translation"/>
    <property type="evidence" value="ECO:0007669"/>
    <property type="project" value="UniProtKB-KW"/>
</dbReference>
<dbReference type="GO" id="GO:0043039">
    <property type="term" value="P:tRNA aminoacylation"/>
    <property type="evidence" value="ECO:0007669"/>
    <property type="project" value="InterPro"/>
</dbReference>
<name>A2DJE4_TRIV3</name>
<protein>
    <recommendedName>
        <fullName evidence="6">Phenylalanyl-tRNA synthetase domain-containing protein</fullName>
    </recommendedName>
</protein>
<reference evidence="7" key="1">
    <citation type="submission" date="2006-10" db="EMBL/GenBank/DDBJ databases">
        <authorList>
            <person name="Amadeo P."/>
            <person name="Zhao Q."/>
            <person name="Wortman J."/>
            <person name="Fraser-Liggett C."/>
            <person name="Carlton J."/>
        </authorList>
    </citation>
    <scope>NUCLEOTIDE SEQUENCE</scope>
    <source>
        <strain evidence="7">G3</strain>
    </source>
</reference>
<accession>A2DJE4</accession>
<reference evidence="7" key="2">
    <citation type="journal article" date="2007" name="Science">
        <title>Draft genome sequence of the sexually transmitted pathogen Trichomonas vaginalis.</title>
        <authorList>
            <person name="Carlton J.M."/>
            <person name="Hirt R.P."/>
            <person name="Silva J.C."/>
            <person name="Delcher A.L."/>
            <person name="Schatz M."/>
            <person name="Zhao Q."/>
            <person name="Wortman J.R."/>
            <person name="Bidwell S.L."/>
            <person name="Alsmark U.C.M."/>
            <person name="Besteiro S."/>
            <person name="Sicheritz-Ponten T."/>
            <person name="Noel C.J."/>
            <person name="Dacks J.B."/>
            <person name="Foster P.G."/>
            <person name="Simillion C."/>
            <person name="Van de Peer Y."/>
            <person name="Miranda-Saavedra D."/>
            <person name="Barton G.J."/>
            <person name="Westrop G.D."/>
            <person name="Mueller S."/>
            <person name="Dessi D."/>
            <person name="Fiori P.L."/>
            <person name="Ren Q."/>
            <person name="Paulsen I."/>
            <person name="Zhang H."/>
            <person name="Bastida-Corcuera F.D."/>
            <person name="Simoes-Barbosa A."/>
            <person name="Brown M.T."/>
            <person name="Hayes R.D."/>
            <person name="Mukherjee M."/>
            <person name="Okumura C.Y."/>
            <person name="Schneider R."/>
            <person name="Smith A.J."/>
            <person name="Vanacova S."/>
            <person name="Villalvazo M."/>
            <person name="Haas B.J."/>
            <person name="Pertea M."/>
            <person name="Feldblyum T.V."/>
            <person name="Utterback T.R."/>
            <person name="Shu C.L."/>
            <person name="Osoegawa K."/>
            <person name="de Jong P.J."/>
            <person name="Hrdy I."/>
            <person name="Horvathova L."/>
            <person name="Zubacova Z."/>
            <person name="Dolezal P."/>
            <person name="Malik S.B."/>
            <person name="Logsdon J.M. Jr."/>
            <person name="Henze K."/>
            <person name="Gupta A."/>
            <person name="Wang C.C."/>
            <person name="Dunne R.L."/>
            <person name="Upcroft J.A."/>
            <person name="Upcroft P."/>
            <person name="White O."/>
            <person name="Salzberg S.L."/>
            <person name="Tang P."/>
            <person name="Chiu C.-H."/>
            <person name="Lee Y.-S."/>
            <person name="Embley T.M."/>
            <person name="Coombs G.H."/>
            <person name="Mottram J.C."/>
            <person name="Tachezy J."/>
            <person name="Fraser-Liggett C.M."/>
            <person name="Johnson P.J."/>
        </authorList>
    </citation>
    <scope>NUCLEOTIDE SEQUENCE [LARGE SCALE GENOMIC DNA]</scope>
    <source>
        <strain evidence="7">G3</strain>
    </source>
</reference>
<keyword evidence="8" id="KW-1185">Reference proteome</keyword>